<sequence length="294" mass="33193">MASADVRNDALIFADRVEDKYFLAPAQARAFVDGVTKQIGEHRFRGDNANTLPRPVHYVTTLYFDSQTREIARACERGDDNVKLRAREYYDEHPDLTEVVTSRSGVIRREPLVWLEVKARVGASTRKVRFSLPSDEVSRFLSDGVISEQTLAQQRSNWGPDADQVLEQIAQLCTQTEGPLRPDCLAHYRRRAWQDPSGSMRITLDTRLGFYRAPADMFNRSGEPGGISEHTSLRELVSGPPITRLSQYLVELKLRGAQPEWLRALVSATQLEPARVGQRTFSKFLAASHAVHQT</sequence>
<dbReference type="Gene3D" id="3.20.100.30">
    <property type="entry name" value="VTC, catalytic tunnel domain"/>
    <property type="match status" value="1"/>
</dbReference>
<dbReference type="Pfam" id="PF09359">
    <property type="entry name" value="VTC"/>
    <property type="match status" value="1"/>
</dbReference>
<accession>A0A0C2D729</accession>
<reference evidence="2 3" key="1">
    <citation type="submission" date="2014-12" db="EMBL/GenBank/DDBJ databases">
        <title>Genome assembly of Enhygromyxa salina DSM 15201.</title>
        <authorList>
            <person name="Sharma G."/>
            <person name="Subramanian S."/>
        </authorList>
    </citation>
    <scope>NUCLEOTIDE SEQUENCE [LARGE SCALE GENOMIC DNA]</scope>
    <source>
        <strain evidence="2 3">DSM 15201</strain>
    </source>
</reference>
<evidence type="ECO:0000259" key="1">
    <source>
        <dbReference type="Pfam" id="PF09359"/>
    </source>
</evidence>
<proteinExistence type="predicted"/>
<dbReference type="InterPro" id="IPR018966">
    <property type="entry name" value="VTC_domain"/>
</dbReference>
<feature type="domain" description="VTC" evidence="1">
    <location>
        <begin position="17"/>
        <end position="291"/>
    </location>
</feature>
<dbReference type="InterPro" id="IPR042267">
    <property type="entry name" value="VTC_sf"/>
</dbReference>
<comment type="caution">
    <text evidence="2">The sequence shown here is derived from an EMBL/GenBank/DDBJ whole genome shotgun (WGS) entry which is preliminary data.</text>
</comment>
<evidence type="ECO:0000313" key="3">
    <source>
        <dbReference type="Proteomes" id="UP000031599"/>
    </source>
</evidence>
<gene>
    <name evidence="2" type="ORF">DB30_06597</name>
</gene>
<protein>
    <recommendedName>
        <fullName evidence="1">VTC domain-containing protein</fullName>
    </recommendedName>
</protein>
<name>A0A0C2D729_9BACT</name>
<dbReference type="GO" id="GO:0006799">
    <property type="term" value="P:polyphosphate biosynthetic process"/>
    <property type="evidence" value="ECO:0007669"/>
    <property type="project" value="UniProtKB-ARBA"/>
</dbReference>
<evidence type="ECO:0000313" key="2">
    <source>
        <dbReference type="EMBL" id="KIG18986.1"/>
    </source>
</evidence>
<dbReference type="Proteomes" id="UP000031599">
    <property type="component" value="Unassembled WGS sequence"/>
</dbReference>
<dbReference type="EMBL" id="JMCC02000007">
    <property type="protein sequence ID" value="KIG18986.1"/>
    <property type="molecule type" value="Genomic_DNA"/>
</dbReference>
<dbReference type="AlphaFoldDB" id="A0A0C2D729"/>
<organism evidence="2 3">
    <name type="scientific">Enhygromyxa salina</name>
    <dbReference type="NCBI Taxonomy" id="215803"/>
    <lineage>
        <taxon>Bacteria</taxon>
        <taxon>Pseudomonadati</taxon>
        <taxon>Myxococcota</taxon>
        <taxon>Polyangia</taxon>
        <taxon>Nannocystales</taxon>
        <taxon>Nannocystaceae</taxon>
        <taxon>Enhygromyxa</taxon>
    </lineage>
</organism>